<feature type="transmembrane region" description="Helical" evidence="1">
    <location>
        <begin position="52"/>
        <end position="70"/>
    </location>
</feature>
<comment type="caution">
    <text evidence="3">The sequence shown here is derived from an EMBL/GenBank/DDBJ whole genome shotgun (WGS) entry which is preliminary data.</text>
</comment>
<dbReference type="AlphaFoldDB" id="A0AA46HAL9"/>
<dbReference type="InterPro" id="IPR041208">
    <property type="entry name" value="Cap15"/>
</dbReference>
<keyword evidence="1" id="KW-0812">Transmembrane</keyword>
<feature type="domain" description="CD-NTase-associated protein 15" evidence="2">
    <location>
        <begin position="85"/>
        <end position="205"/>
    </location>
</feature>
<accession>A0AA46HAL9</accession>
<evidence type="ECO:0000313" key="4">
    <source>
        <dbReference type="Proteomes" id="UP000254168"/>
    </source>
</evidence>
<sequence>MEHEYAVLGGFNRANVGKWVMGASVGLAAAVSALAGLVVALVVDFGVEMPRLVLWPVTAGSIYLLLYALFDRWMWRIPRFSRWLRVPNLSGTWVCHGQSLHASDDRPLLAWEGEVEIAQSWDKIQIRLRTRQSVSKSLSAALIYDCTDGYRVLYNYRNDPGIGEPELKGHRGCAELLFRPDLTAATGEYFNGHGRYTYGTLTLTRKETTTP</sequence>
<dbReference type="Pfam" id="PF18153">
    <property type="entry name" value="Cap15_CD_rec"/>
    <property type="match status" value="1"/>
</dbReference>
<gene>
    <name evidence="3" type="ORF">CPBF424_21910</name>
</gene>
<reference evidence="3 4" key="1">
    <citation type="submission" date="2018-06" db="EMBL/GenBank/DDBJ databases">
        <authorList>
            <person name="Pothier F. J."/>
        </authorList>
    </citation>
    <scope>NUCLEOTIDE SEQUENCE [LARGE SCALE GENOMIC DNA]</scope>
    <source>
        <strain evidence="3 4">CPBF 424</strain>
    </source>
</reference>
<protein>
    <recommendedName>
        <fullName evidence="2">CD-NTase-associated protein 15 domain-containing protein</fullName>
    </recommendedName>
</protein>
<name>A0AA46HAL9_9XANT</name>
<evidence type="ECO:0000259" key="2">
    <source>
        <dbReference type="Pfam" id="PF18153"/>
    </source>
</evidence>
<dbReference type="RefSeq" id="WP_115676995.1">
    <property type="nucleotide sequence ID" value="NZ_LR994544.1"/>
</dbReference>
<keyword evidence="4" id="KW-1185">Reference proteome</keyword>
<evidence type="ECO:0000313" key="3">
    <source>
        <dbReference type="EMBL" id="SUZ28375.1"/>
    </source>
</evidence>
<feature type="transmembrane region" description="Helical" evidence="1">
    <location>
        <begin position="20"/>
        <end position="46"/>
    </location>
</feature>
<dbReference type="Proteomes" id="UP000254168">
    <property type="component" value="Unassembled WGS sequence"/>
</dbReference>
<keyword evidence="1" id="KW-1133">Transmembrane helix</keyword>
<keyword evidence="1" id="KW-0472">Membrane</keyword>
<proteinExistence type="predicted"/>
<dbReference type="EMBL" id="UIHB01000002">
    <property type="protein sequence ID" value="SUZ28375.1"/>
    <property type="molecule type" value="Genomic_DNA"/>
</dbReference>
<evidence type="ECO:0000256" key="1">
    <source>
        <dbReference type="SAM" id="Phobius"/>
    </source>
</evidence>
<organism evidence="3 4">
    <name type="scientific">Xanthomonas euroxanthea</name>
    <dbReference type="NCBI Taxonomy" id="2259622"/>
    <lineage>
        <taxon>Bacteria</taxon>
        <taxon>Pseudomonadati</taxon>
        <taxon>Pseudomonadota</taxon>
        <taxon>Gammaproteobacteria</taxon>
        <taxon>Lysobacterales</taxon>
        <taxon>Lysobacteraceae</taxon>
        <taxon>Xanthomonas</taxon>
    </lineage>
</organism>